<dbReference type="InterPro" id="IPR025110">
    <property type="entry name" value="AMP-bd_C"/>
</dbReference>
<dbReference type="PROSITE" id="PS50075">
    <property type="entry name" value="CARRIER"/>
    <property type="match status" value="1"/>
</dbReference>
<evidence type="ECO:0000259" key="5">
    <source>
        <dbReference type="PROSITE" id="PS50075"/>
    </source>
</evidence>
<keyword evidence="7" id="KW-1185">Reference proteome</keyword>
<dbReference type="Gene3D" id="3.30.300.30">
    <property type="match status" value="1"/>
</dbReference>
<proteinExistence type="predicted"/>
<dbReference type="Pfam" id="PF00501">
    <property type="entry name" value="AMP-binding"/>
    <property type="match status" value="1"/>
</dbReference>
<comment type="caution">
    <text evidence="6">The sequence shown here is derived from an EMBL/GenBank/DDBJ whole genome shotgun (WGS) entry which is preliminary data.</text>
</comment>
<feature type="domain" description="Carrier" evidence="5">
    <location>
        <begin position="769"/>
        <end position="843"/>
    </location>
</feature>
<accession>A0ABN1APY4</accession>
<dbReference type="InterPro" id="IPR001242">
    <property type="entry name" value="Condensation_dom"/>
</dbReference>
<dbReference type="InterPro" id="IPR045851">
    <property type="entry name" value="AMP-bd_C_sf"/>
</dbReference>
<dbReference type="EMBL" id="BAAAHB010000071">
    <property type="protein sequence ID" value="GAA0481568.1"/>
    <property type="molecule type" value="Genomic_DNA"/>
</dbReference>
<dbReference type="InterPro" id="IPR010071">
    <property type="entry name" value="AA_adenyl_dom"/>
</dbReference>
<dbReference type="Gene3D" id="3.30.559.30">
    <property type="entry name" value="Nonribosomal peptide synthetase, condensation domain"/>
    <property type="match status" value="2"/>
</dbReference>
<protein>
    <recommendedName>
        <fullName evidence="5">Carrier domain-containing protein</fullName>
    </recommendedName>
</protein>
<dbReference type="InterPro" id="IPR023213">
    <property type="entry name" value="CAT-like_dom_sf"/>
</dbReference>
<feature type="region of interest" description="Disordered" evidence="4">
    <location>
        <begin position="1296"/>
        <end position="1329"/>
    </location>
</feature>
<dbReference type="Pfam" id="PF13193">
    <property type="entry name" value="AMP-binding_C"/>
    <property type="match status" value="1"/>
</dbReference>
<dbReference type="InterPro" id="IPR009081">
    <property type="entry name" value="PP-bd_ACP"/>
</dbReference>
<dbReference type="PROSITE" id="PS00012">
    <property type="entry name" value="PHOSPHOPANTETHEINE"/>
    <property type="match status" value="1"/>
</dbReference>
<evidence type="ECO:0000256" key="3">
    <source>
        <dbReference type="ARBA" id="ARBA00022553"/>
    </source>
</evidence>
<feature type="compositionally biased region" description="Pro residues" evidence="4">
    <location>
        <begin position="1300"/>
        <end position="1309"/>
    </location>
</feature>
<dbReference type="PROSITE" id="PS51318">
    <property type="entry name" value="TAT"/>
    <property type="match status" value="1"/>
</dbReference>
<keyword evidence="3" id="KW-0597">Phosphoprotein</keyword>
<comment type="cofactor">
    <cofactor evidence="1">
        <name>pantetheine 4'-phosphate</name>
        <dbReference type="ChEBI" id="CHEBI:47942"/>
    </cofactor>
</comment>
<evidence type="ECO:0000256" key="1">
    <source>
        <dbReference type="ARBA" id="ARBA00001957"/>
    </source>
</evidence>
<dbReference type="InterPro" id="IPR006311">
    <property type="entry name" value="TAT_signal"/>
</dbReference>
<dbReference type="PANTHER" id="PTHR45527:SF1">
    <property type="entry name" value="FATTY ACID SYNTHASE"/>
    <property type="match status" value="1"/>
</dbReference>
<dbReference type="Pfam" id="PF00668">
    <property type="entry name" value="Condensation"/>
    <property type="match status" value="1"/>
</dbReference>
<dbReference type="Pfam" id="PF00550">
    <property type="entry name" value="PP-binding"/>
    <property type="match status" value="1"/>
</dbReference>
<dbReference type="PANTHER" id="PTHR45527">
    <property type="entry name" value="NONRIBOSOMAL PEPTIDE SYNTHETASE"/>
    <property type="match status" value="1"/>
</dbReference>
<reference evidence="6 7" key="1">
    <citation type="journal article" date="2019" name="Int. J. Syst. Evol. Microbiol.">
        <title>The Global Catalogue of Microorganisms (GCM) 10K type strain sequencing project: providing services to taxonomists for standard genome sequencing and annotation.</title>
        <authorList>
            <consortium name="The Broad Institute Genomics Platform"/>
            <consortium name="The Broad Institute Genome Sequencing Center for Infectious Disease"/>
            <person name="Wu L."/>
            <person name="Ma J."/>
        </authorList>
    </citation>
    <scope>NUCLEOTIDE SEQUENCE [LARGE SCALE GENOMIC DNA]</scope>
    <source>
        <strain evidence="6 7">JCM 10649</strain>
    </source>
</reference>
<name>A0ABN1APY4_9ACTN</name>
<dbReference type="PROSITE" id="PS00455">
    <property type="entry name" value="AMP_BINDING"/>
    <property type="match status" value="1"/>
</dbReference>
<dbReference type="CDD" id="cd05930">
    <property type="entry name" value="A_NRPS"/>
    <property type="match status" value="1"/>
</dbReference>
<evidence type="ECO:0000256" key="2">
    <source>
        <dbReference type="ARBA" id="ARBA00022450"/>
    </source>
</evidence>
<dbReference type="InterPro" id="IPR006162">
    <property type="entry name" value="Ppantetheine_attach_site"/>
</dbReference>
<dbReference type="SUPFAM" id="SSF52777">
    <property type="entry name" value="CoA-dependent acyltransferases"/>
    <property type="match status" value="3"/>
</dbReference>
<evidence type="ECO:0000313" key="7">
    <source>
        <dbReference type="Proteomes" id="UP001499895"/>
    </source>
</evidence>
<dbReference type="InterPro" id="IPR036736">
    <property type="entry name" value="ACP-like_sf"/>
</dbReference>
<dbReference type="Proteomes" id="UP001499895">
    <property type="component" value="Unassembled WGS sequence"/>
</dbReference>
<dbReference type="Gene3D" id="3.30.559.10">
    <property type="entry name" value="Chloramphenicol acetyltransferase-like domain"/>
    <property type="match status" value="1"/>
</dbReference>
<evidence type="ECO:0000256" key="4">
    <source>
        <dbReference type="SAM" id="MobiDB-lite"/>
    </source>
</evidence>
<dbReference type="Gene3D" id="1.10.1200.10">
    <property type="entry name" value="ACP-like"/>
    <property type="match status" value="1"/>
</dbReference>
<keyword evidence="2" id="KW-0596">Phosphopantetheine</keyword>
<gene>
    <name evidence="6" type="ORF">GCM10009544_49360</name>
</gene>
<dbReference type="InterPro" id="IPR000873">
    <property type="entry name" value="AMP-dep_synth/lig_dom"/>
</dbReference>
<evidence type="ECO:0000313" key="6">
    <source>
        <dbReference type="EMBL" id="GAA0481568.1"/>
    </source>
</evidence>
<dbReference type="NCBIfam" id="TIGR01733">
    <property type="entry name" value="AA-adenyl-dom"/>
    <property type="match status" value="1"/>
</dbReference>
<sequence>MDTTTDSTGLASREFWLQRRDGLREGALATAEALGGSHDAVPGGPATARSALTPDTRARLTRITGGEPLLCWTAVAAAAALVLRRFGADGPVTVLAGAPLGHDRPVRLRPDPAAAFRQWLGTVRSAAAEVLPHGDADETALKDLLEEGPALGVTVHGRGCPPRDAGEAAAESRASVTLSLGAEAGEITVTSRLLPAARLQALASGVAAVLEEGLADPDRRLAEISGLDDATRHQVLDAFNDTAELDSGTPYRELLLAQAASRPDAVAVHDGDRSYTYRELCSHATAVALRLRKAGVTRESQVALVAPRSAWFLVMAVGVLFAGGVYVPLDPTMPAERRDPLLRGARVVVAEDGVEVPPETEATRLSPEELRAEAESAAGAYGPEAVRDLLGPPAAPTDLAYVIFTSGSTGTPKGAGVEHHSFLNLLATRVPDYGLRPGVEVPQTAPLTFDLSIWQMFAGLTAGSTVCVVPDDVVRDPAALAAMTADHRFGCLALVPTFLAVLLAHFEDDPGSAAAVRATLGRMIATGEPLSGELARRWHAVMPGVELLNAYGPAEVADDSTGGPVTADEGMYTSVGKVLPNVRVHVLDTDLQPVPPGVTGQVHIGGESVGRGYVGQPALTAGAFLPDPFAPEPGRRMYRTGDLGRWRADGSVELLGRADNQVKIRGRRVELGEIEHAVESHPEVARGVVELLKEDGLERLVAFVTAQPGSAPAAAAVKESVAARLPAYMVPGEVLLLGELPRNRNGKVDRKALRALAAERSVETTAYTAPRTPLEAALCELWASSLRLERIGTRDDFFALGGDSITGIRIVQAAGRRGIELRPRHLLEHRTVEALAEVARWRGPGGGAPRPAEPAADGGPAPLTPAQLAFFERGVPRPDYWNHGVLYAVRRPVTTGQIEHAVRLLAERHPMLRARITTADGGPAQSIGQEAPPVTEFDLRAVAEDELEGRMHASATELHAALDLRTGPVCRAGLLRTPGGLPDRLVMIVHHAVVDLYSWNVITEELSAILRDGDTGSLEPVGTSYTAWASRLAEFVRRHPEQLDAEYWLTRDWAACVPVADTEPRGVEGNTREITYAFDRDWTRHFTTSAAGAGLTVYERLLAALGTGFREWLGIDGGTLQVQLGGHGREDLFDDVDLSRTVGFFNTAYPFCLPMLTDPADPAQVRAVADLLRGIPGRGLDHDLLRHLHPDPALRARLAAVPVPQVLFNYWGEPAYLHADGAAGADPDSDPGPLGDVRIDISGDDRPADMPRPFPIEIYPSVVDGRLTVLWRFSGEVFSPHRMRALVDAYAAALRRSSPVPDPSDPSSPPDLTDPSDLSDPSDPKETSR</sequence>
<dbReference type="Gene3D" id="3.40.50.12780">
    <property type="entry name" value="N-terminal domain of ligase-like"/>
    <property type="match status" value="1"/>
</dbReference>
<feature type="compositionally biased region" description="Low complexity" evidence="4">
    <location>
        <begin position="1310"/>
        <end position="1321"/>
    </location>
</feature>
<organism evidence="6 7">
    <name type="scientific">Streptomyces stramineus</name>
    <dbReference type="NCBI Taxonomy" id="173861"/>
    <lineage>
        <taxon>Bacteria</taxon>
        <taxon>Bacillati</taxon>
        <taxon>Actinomycetota</taxon>
        <taxon>Actinomycetes</taxon>
        <taxon>Kitasatosporales</taxon>
        <taxon>Streptomycetaceae</taxon>
        <taxon>Streptomyces</taxon>
    </lineage>
</organism>
<feature type="region of interest" description="Disordered" evidence="4">
    <location>
        <begin position="356"/>
        <end position="377"/>
    </location>
</feature>
<dbReference type="InterPro" id="IPR042099">
    <property type="entry name" value="ANL_N_sf"/>
</dbReference>
<dbReference type="SUPFAM" id="SSF56801">
    <property type="entry name" value="Acetyl-CoA synthetase-like"/>
    <property type="match status" value="1"/>
</dbReference>
<dbReference type="InterPro" id="IPR020845">
    <property type="entry name" value="AMP-binding_CS"/>
</dbReference>
<dbReference type="SUPFAM" id="SSF47336">
    <property type="entry name" value="ACP-like"/>
    <property type="match status" value="1"/>
</dbReference>
<dbReference type="RefSeq" id="WP_344094633.1">
    <property type="nucleotide sequence ID" value="NZ_BAAAHB010000071.1"/>
</dbReference>